<dbReference type="PhylomeDB" id="E9H3J2"/>
<dbReference type="PROSITE" id="PS50297">
    <property type="entry name" value="ANK_REP_REGION"/>
    <property type="match status" value="1"/>
</dbReference>
<keyword evidence="5" id="KW-1185">Reference proteome</keyword>
<dbReference type="HOGENOM" id="CLU_084584_0_0_1"/>
<organism evidence="4 5">
    <name type="scientific">Daphnia pulex</name>
    <name type="common">Water flea</name>
    <dbReference type="NCBI Taxonomy" id="6669"/>
    <lineage>
        <taxon>Eukaryota</taxon>
        <taxon>Metazoa</taxon>
        <taxon>Ecdysozoa</taxon>
        <taxon>Arthropoda</taxon>
        <taxon>Crustacea</taxon>
        <taxon>Branchiopoda</taxon>
        <taxon>Diplostraca</taxon>
        <taxon>Cladocera</taxon>
        <taxon>Anomopoda</taxon>
        <taxon>Daphniidae</taxon>
        <taxon>Daphnia</taxon>
    </lineage>
</organism>
<feature type="non-terminal residue" evidence="4">
    <location>
        <position position="225"/>
    </location>
</feature>
<dbReference type="InterPro" id="IPR036770">
    <property type="entry name" value="Ankyrin_rpt-contain_sf"/>
</dbReference>
<dbReference type="AlphaFoldDB" id="E9H3J2"/>
<evidence type="ECO:0000313" key="4">
    <source>
        <dbReference type="EMBL" id="EFX73525.1"/>
    </source>
</evidence>
<evidence type="ECO:0000256" key="2">
    <source>
        <dbReference type="ARBA" id="ARBA00023043"/>
    </source>
</evidence>
<dbReference type="InParanoid" id="E9H3J2"/>
<dbReference type="OrthoDB" id="6358812at2759"/>
<dbReference type="PANTHER" id="PTHR24198">
    <property type="entry name" value="ANKYRIN REPEAT AND PROTEIN KINASE DOMAIN-CONTAINING PROTEIN"/>
    <property type="match status" value="1"/>
</dbReference>
<protein>
    <submittedName>
        <fullName evidence="4">Uncharacterized protein</fullName>
    </submittedName>
</protein>
<dbReference type="Proteomes" id="UP000000305">
    <property type="component" value="Unassembled WGS sequence"/>
</dbReference>
<feature type="repeat" description="ANK" evidence="3">
    <location>
        <begin position="145"/>
        <end position="182"/>
    </location>
</feature>
<dbReference type="SUPFAM" id="SSF48403">
    <property type="entry name" value="Ankyrin repeat"/>
    <property type="match status" value="1"/>
</dbReference>
<dbReference type="PANTHER" id="PTHR24198:SF165">
    <property type="entry name" value="ANKYRIN REPEAT-CONTAINING PROTEIN-RELATED"/>
    <property type="match status" value="1"/>
</dbReference>
<dbReference type="GO" id="GO:1904108">
    <property type="term" value="P:protein localization to ciliary inversin compartment"/>
    <property type="evidence" value="ECO:0000318"/>
    <property type="project" value="GO_Central"/>
</dbReference>
<gene>
    <name evidence="4" type="ORF">DAPPUDRAFT_57940</name>
</gene>
<evidence type="ECO:0000256" key="3">
    <source>
        <dbReference type="PROSITE-ProRule" id="PRU00023"/>
    </source>
</evidence>
<sequence>MTPVHYAAQNESSSGPKLMKLLLKNGGDPNRRSTTHDKSTPIQLAASNQGEYVAEIFKLLLDRRCACDELSAGQFEPIHFATMNSGESAPELLDLLLEKRGVSVVNRVTGMSLVHFTMFNNGDGGPIIAKKLFENGAKPNALDKRKQTPLHLAARDTVGEKNQIAIMTVFLQNGGDPNAVDELGRTPVHYAAANEGEYALEKLKLLKDYRGDLAARDKGGLTPVH</sequence>
<reference evidence="4 5" key="1">
    <citation type="journal article" date="2011" name="Science">
        <title>The ecoresponsive genome of Daphnia pulex.</title>
        <authorList>
            <person name="Colbourne J.K."/>
            <person name="Pfrender M.E."/>
            <person name="Gilbert D."/>
            <person name="Thomas W.K."/>
            <person name="Tucker A."/>
            <person name="Oakley T.H."/>
            <person name="Tokishita S."/>
            <person name="Aerts A."/>
            <person name="Arnold G.J."/>
            <person name="Basu M.K."/>
            <person name="Bauer D.J."/>
            <person name="Caceres C.E."/>
            <person name="Carmel L."/>
            <person name="Casola C."/>
            <person name="Choi J.H."/>
            <person name="Detter J.C."/>
            <person name="Dong Q."/>
            <person name="Dusheyko S."/>
            <person name="Eads B.D."/>
            <person name="Frohlich T."/>
            <person name="Geiler-Samerotte K.A."/>
            <person name="Gerlach D."/>
            <person name="Hatcher P."/>
            <person name="Jogdeo S."/>
            <person name="Krijgsveld J."/>
            <person name="Kriventseva E.V."/>
            <person name="Kultz D."/>
            <person name="Laforsch C."/>
            <person name="Lindquist E."/>
            <person name="Lopez J."/>
            <person name="Manak J.R."/>
            <person name="Muller J."/>
            <person name="Pangilinan J."/>
            <person name="Patwardhan R.P."/>
            <person name="Pitluck S."/>
            <person name="Pritham E.J."/>
            <person name="Rechtsteiner A."/>
            <person name="Rho M."/>
            <person name="Rogozin I.B."/>
            <person name="Sakarya O."/>
            <person name="Salamov A."/>
            <person name="Schaack S."/>
            <person name="Shapiro H."/>
            <person name="Shiga Y."/>
            <person name="Skalitzky C."/>
            <person name="Smith Z."/>
            <person name="Souvorov A."/>
            <person name="Sung W."/>
            <person name="Tang Z."/>
            <person name="Tsuchiya D."/>
            <person name="Tu H."/>
            <person name="Vos H."/>
            <person name="Wang M."/>
            <person name="Wolf Y.I."/>
            <person name="Yamagata H."/>
            <person name="Yamada T."/>
            <person name="Ye Y."/>
            <person name="Shaw J.R."/>
            <person name="Andrews J."/>
            <person name="Crease T.J."/>
            <person name="Tang H."/>
            <person name="Lucas S.M."/>
            <person name="Robertson H.M."/>
            <person name="Bork P."/>
            <person name="Koonin E.V."/>
            <person name="Zdobnov E.M."/>
            <person name="Grigoriev I.V."/>
            <person name="Lynch M."/>
            <person name="Boore J.L."/>
        </authorList>
    </citation>
    <scope>NUCLEOTIDE SEQUENCE [LARGE SCALE GENOMIC DNA]</scope>
</reference>
<dbReference type="KEGG" id="dpx:DAPPUDRAFT_57940"/>
<evidence type="ECO:0000256" key="1">
    <source>
        <dbReference type="ARBA" id="ARBA00022737"/>
    </source>
</evidence>
<dbReference type="STRING" id="6669.E9H3J2"/>
<accession>E9H3J2</accession>
<dbReference type="GO" id="GO:0005929">
    <property type="term" value="C:cilium"/>
    <property type="evidence" value="ECO:0000318"/>
    <property type="project" value="GO_Central"/>
</dbReference>
<dbReference type="eggNOG" id="KOG4177">
    <property type="taxonomic scope" value="Eukaryota"/>
</dbReference>
<dbReference type="Gene3D" id="1.25.40.20">
    <property type="entry name" value="Ankyrin repeat-containing domain"/>
    <property type="match status" value="1"/>
</dbReference>
<name>E9H3J2_DAPPU</name>
<dbReference type="InterPro" id="IPR002110">
    <property type="entry name" value="Ankyrin_rpt"/>
</dbReference>
<feature type="repeat" description="ANK" evidence="3">
    <location>
        <begin position="1"/>
        <end position="34"/>
    </location>
</feature>
<dbReference type="Pfam" id="PF12796">
    <property type="entry name" value="Ank_2"/>
    <property type="match status" value="2"/>
</dbReference>
<dbReference type="SMART" id="SM00248">
    <property type="entry name" value="ANK"/>
    <property type="match status" value="6"/>
</dbReference>
<proteinExistence type="predicted"/>
<evidence type="ECO:0000313" key="5">
    <source>
        <dbReference type="Proteomes" id="UP000000305"/>
    </source>
</evidence>
<dbReference type="EMBL" id="GL732589">
    <property type="protein sequence ID" value="EFX73525.1"/>
    <property type="molecule type" value="Genomic_DNA"/>
</dbReference>
<keyword evidence="1" id="KW-0677">Repeat</keyword>
<dbReference type="PROSITE" id="PS50088">
    <property type="entry name" value="ANK_REPEAT"/>
    <property type="match status" value="2"/>
</dbReference>
<keyword evidence="2 3" id="KW-0040">ANK repeat</keyword>